<protein>
    <submittedName>
        <fullName evidence="2">Uncharacterized protein</fullName>
    </submittedName>
</protein>
<keyword evidence="1" id="KW-0732">Signal</keyword>
<keyword evidence="3" id="KW-1185">Reference proteome</keyword>
<evidence type="ECO:0000313" key="2">
    <source>
        <dbReference type="EMBL" id="KAF4655047.1"/>
    </source>
</evidence>
<proteinExistence type="predicted"/>
<gene>
    <name evidence="2" type="ORF">FOL47_009622</name>
</gene>
<reference evidence="2 3" key="1">
    <citation type="submission" date="2020-04" db="EMBL/GenBank/DDBJ databases">
        <title>Perkinsus chesapeaki whole genome sequence.</title>
        <authorList>
            <person name="Bogema D.R."/>
        </authorList>
    </citation>
    <scope>NUCLEOTIDE SEQUENCE [LARGE SCALE GENOMIC DNA]</scope>
    <source>
        <strain evidence="2">ATCC PRA-425</strain>
    </source>
</reference>
<evidence type="ECO:0000313" key="3">
    <source>
        <dbReference type="Proteomes" id="UP000591131"/>
    </source>
</evidence>
<dbReference type="EMBL" id="JAAPAO010000682">
    <property type="protein sequence ID" value="KAF4655047.1"/>
    <property type="molecule type" value="Genomic_DNA"/>
</dbReference>
<comment type="caution">
    <text evidence="2">The sequence shown here is derived from an EMBL/GenBank/DDBJ whole genome shotgun (WGS) entry which is preliminary data.</text>
</comment>
<accession>A0A7J6L769</accession>
<evidence type="ECO:0000256" key="1">
    <source>
        <dbReference type="SAM" id="SignalP"/>
    </source>
</evidence>
<name>A0A7J6L769_PERCH</name>
<dbReference type="Proteomes" id="UP000591131">
    <property type="component" value="Unassembled WGS sequence"/>
</dbReference>
<dbReference type="AlphaFoldDB" id="A0A7J6L769"/>
<sequence>MIRALFMWSICWCIGYSGHHKPPISDGVYCNRKYGAEVHFAKGIVSPSLDGEKITFGQYQTDYKCDKKTGFITINSRALRKDGYKSFPYVKPLWNLTYVKAKDEVLLNYPKAKEPIRLTKGGCSAKDNRNVNHFHHKSESGSLSGKTFCVPPKKKKKTGVYGIIEFVDDNGPSLSIDISTLDIWMRWSDDYVLRDGPSEELKRVWSETMDNYTTLDVSPFMEFSTEMYYNTKLDVIIISRKSSKDHWILEPSDPKKCYY</sequence>
<organism evidence="2 3">
    <name type="scientific">Perkinsus chesapeaki</name>
    <name type="common">Clam parasite</name>
    <name type="synonym">Perkinsus andrewsi</name>
    <dbReference type="NCBI Taxonomy" id="330153"/>
    <lineage>
        <taxon>Eukaryota</taxon>
        <taxon>Sar</taxon>
        <taxon>Alveolata</taxon>
        <taxon>Perkinsozoa</taxon>
        <taxon>Perkinsea</taxon>
        <taxon>Perkinsida</taxon>
        <taxon>Perkinsidae</taxon>
        <taxon>Perkinsus</taxon>
    </lineage>
</organism>
<feature type="signal peptide" evidence="1">
    <location>
        <begin position="1"/>
        <end position="17"/>
    </location>
</feature>
<feature type="chain" id="PRO_5029555237" evidence="1">
    <location>
        <begin position="18"/>
        <end position="259"/>
    </location>
</feature>